<proteinExistence type="predicted"/>
<dbReference type="OMA" id="CESRTHW"/>
<sequence>MLVDGIAITASTYEETKKILHTRYGDRNRIIQAHLDYLELSRPIHSATPEALNYTFLECNRRIQALRALGEDVGGYGRVLTPKILRAFPPDMCQRWIVHVKRQELSEGDVIKLMAFLGEKVDGILTAQKIRGDYRCTSNFTPTAATPHINSKHIKSTRKGKGEIKPFCVFCESRTHWAQDCQTVSDGYDRIERLKAANRCFLCLNRGHGVRRARPHVQDARGTTIEPFVLRRRVLFPR</sequence>
<dbReference type="InParanoid" id="A0A067QTI8"/>
<dbReference type="EMBL" id="KK852952">
    <property type="protein sequence ID" value="KDR13329.1"/>
    <property type="molecule type" value="Genomic_DNA"/>
</dbReference>
<name>A0A067QTI8_ZOONE</name>
<gene>
    <name evidence="1" type="ORF">L798_12954</name>
</gene>
<dbReference type="AlphaFoldDB" id="A0A067QTI8"/>
<evidence type="ECO:0000313" key="2">
    <source>
        <dbReference type="Proteomes" id="UP000027135"/>
    </source>
</evidence>
<evidence type="ECO:0000313" key="1">
    <source>
        <dbReference type="EMBL" id="KDR13329.1"/>
    </source>
</evidence>
<organism evidence="1 2">
    <name type="scientific">Zootermopsis nevadensis</name>
    <name type="common">Dampwood termite</name>
    <dbReference type="NCBI Taxonomy" id="136037"/>
    <lineage>
        <taxon>Eukaryota</taxon>
        <taxon>Metazoa</taxon>
        <taxon>Ecdysozoa</taxon>
        <taxon>Arthropoda</taxon>
        <taxon>Hexapoda</taxon>
        <taxon>Insecta</taxon>
        <taxon>Pterygota</taxon>
        <taxon>Neoptera</taxon>
        <taxon>Polyneoptera</taxon>
        <taxon>Dictyoptera</taxon>
        <taxon>Blattodea</taxon>
        <taxon>Blattoidea</taxon>
        <taxon>Termitoidae</taxon>
        <taxon>Termopsidae</taxon>
        <taxon>Zootermopsis</taxon>
    </lineage>
</organism>
<protein>
    <recommendedName>
        <fullName evidence="3">CCHC-type domain-containing protein</fullName>
    </recommendedName>
</protein>
<dbReference type="Pfam" id="PF03564">
    <property type="entry name" value="DUF1759"/>
    <property type="match status" value="1"/>
</dbReference>
<dbReference type="InterPro" id="IPR005312">
    <property type="entry name" value="DUF1759"/>
</dbReference>
<reference evidence="1 2" key="1">
    <citation type="journal article" date="2014" name="Nat. Commun.">
        <title>Molecular traces of alternative social organization in a termite genome.</title>
        <authorList>
            <person name="Terrapon N."/>
            <person name="Li C."/>
            <person name="Robertson H.M."/>
            <person name="Ji L."/>
            <person name="Meng X."/>
            <person name="Booth W."/>
            <person name="Chen Z."/>
            <person name="Childers C.P."/>
            <person name="Glastad K.M."/>
            <person name="Gokhale K."/>
            <person name="Gowin J."/>
            <person name="Gronenberg W."/>
            <person name="Hermansen R.A."/>
            <person name="Hu H."/>
            <person name="Hunt B.G."/>
            <person name="Huylmans A.K."/>
            <person name="Khalil S.M."/>
            <person name="Mitchell R.D."/>
            <person name="Munoz-Torres M.C."/>
            <person name="Mustard J.A."/>
            <person name="Pan H."/>
            <person name="Reese J.T."/>
            <person name="Scharf M.E."/>
            <person name="Sun F."/>
            <person name="Vogel H."/>
            <person name="Xiao J."/>
            <person name="Yang W."/>
            <person name="Yang Z."/>
            <person name="Yang Z."/>
            <person name="Zhou J."/>
            <person name="Zhu J."/>
            <person name="Brent C.S."/>
            <person name="Elsik C.G."/>
            <person name="Goodisman M.A."/>
            <person name="Liberles D.A."/>
            <person name="Roe R.M."/>
            <person name="Vargo E.L."/>
            <person name="Vilcinskas A."/>
            <person name="Wang J."/>
            <person name="Bornberg-Bauer E."/>
            <person name="Korb J."/>
            <person name="Zhang G."/>
            <person name="Liebig J."/>
        </authorList>
    </citation>
    <scope>NUCLEOTIDE SEQUENCE [LARGE SCALE GENOMIC DNA]</scope>
    <source>
        <tissue evidence="1">Whole organism</tissue>
    </source>
</reference>
<dbReference type="PANTHER" id="PTHR47331">
    <property type="entry name" value="PHD-TYPE DOMAIN-CONTAINING PROTEIN"/>
    <property type="match status" value="1"/>
</dbReference>
<keyword evidence="2" id="KW-1185">Reference proteome</keyword>
<dbReference type="Proteomes" id="UP000027135">
    <property type="component" value="Unassembled WGS sequence"/>
</dbReference>
<evidence type="ECO:0008006" key="3">
    <source>
        <dbReference type="Google" id="ProtNLM"/>
    </source>
</evidence>
<accession>A0A067QTI8</accession>